<dbReference type="EMBL" id="JACAGC010000002">
    <property type="protein sequence ID" value="KAF6385705.1"/>
    <property type="molecule type" value="Genomic_DNA"/>
</dbReference>
<feature type="chain" id="PRO_5029457230" evidence="1">
    <location>
        <begin position="29"/>
        <end position="133"/>
    </location>
</feature>
<evidence type="ECO:0000256" key="1">
    <source>
        <dbReference type="SAM" id="SignalP"/>
    </source>
</evidence>
<evidence type="ECO:0000313" key="2">
    <source>
        <dbReference type="EMBL" id="KAF6385705.1"/>
    </source>
</evidence>
<evidence type="ECO:0000313" key="3">
    <source>
        <dbReference type="Proteomes" id="UP000585614"/>
    </source>
</evidence>
<dbReference type="PANTHER" id="PTHR36876:SF1">
    <property type="entry name" value="UROTENSIN-2B"/>
    <property type="match status" value="1"/>
</dbReference>
<sequence length="133" mass="15105">MNKILSTTLCFGLLTLLSVMIFLESVHGRPYLIQGNELFSDKEDTNHEEILLSLLNKIFDFQRPSNIDIELANKLEELNQLEMLKVQLMEAKEAEKSYAIDSLSSSHSNKRAISSSSLLYFACLHDCHNRAEG</sequence>
<dbReference type="AlphaFoldDB" id="A0A7J8AHI9"/>
<organism evidence="2 3">
    <name type="scientific">Rhinolophus ferrumequinum</name>
    <name type="common">Greater horseshoe bat</name>
    <dbReference type="NCBI Taxonomy" id="59479"/>
    <lineage>
        <taxon>Eukaryota</taxon>
        <taxon>Metazoa</taxon>
        <taxon>Chordata</taxon>
        <taxon>Craniata</taxon>
        <taxon>Vertebrata</taxon>
        <taxon>Euteleostomi</taxon>
        <taxon>Mammalia</taxon>
        <taxon>Eutheria</taxon>
        <taxon>Laurasiatheria</taxon>
        <taxon>Chiroptera</taxon>
        <taxon>Yinpterochiroptera</taxon>
        <taxon>Rhinolophoidea</taxon>
        <taxon>Rhinolophidae</taxon>
        <taxon>Rhinolophinae</taxon>
        <taxon>Rhinolophus</taxon>
    </lineage>
</organism>
<dbReference type="PANTHER" id="PTHR36876">
    <property type="entry name" value="UROTENSIN-2B"/>
    <property type="match status" value="1"/>
</dbReference>
<dbReference type="Proteomes" id="UP000585614">
    <property type="component" value="Unassembled WGS sequence"/>
</dbReference>
<reference evidence="2 3" key="1">
    <citation type="journal article" date="2020" name="Nature">
        <title>Six reference-quality genomes reveal evolution of bat adaptations.</title>
        <authorList>
            <person name="Jebb D."/>
            <person name="Huang Z."/>
            <person name="Pippel M."/>
            <person name="Hughes G.M."/>
            <person name="Lavrichenko K."/>
            <person name="Devanna P."/>
            <person name="Winkler S."/>
            <person name="Jermiin L.S."/>
            <person name="Skirmuntt E.C."/>
            <person name="Katzourakis A."/>
            <person name="Burkitt-Gray L."/>
            <person name="Ray D.A."/>
            <person name="Sullivan K.A.M."/>
            <person name="Roscito J.G."/>
            <person name="Kirilenko B.M."/>
            <person name="Davalos L.M."/>
            <person name="Corthals A.P."/>
            <person name="Power M.L."/>
            <person name="Jones G."/>
            <person name="Ransome R.D."/>
            <person name="Dechmann D.K.N."/>
            <person name="Locatelli A.G."/>
            <person name="Puechmaille S.J."/>
            <person name="Fedrigo O."/>
            <person name="Jarvis E.D."/>
            <person name="Hiller M."/>
            <person name="Vernes S.C."/>
            <person name="Myers E.W."/>
            <person name="Teeling E.C."/>
        </authorList>
    </citation>
    <scope>NUCLEOTIDE SEQUENCE [LARGE SCALE GENOMIC DNA]</scope>
    <source>
        <strain evidence="2">MRhiFer1</strain>
        <tissue evidence="2">Lung</tissue>
    </source>
</reference>
<gene>
    <name evidence="2" type="ORF">mRhiFer1_018114</name>
</gene>
<dbReference type="GO" id="GO:0001664">
    <property type="term" value="F:G protein-coupled receptor binding"/>
    <property type="evidence" value="ECO:0007669"/>
    <property type="project" value="TreeGrafter"/>
</dbReference>
<proteinExistence type="predicted"/>
<accession>A0A7J8AHI9</accession>
<keyword evidence="1" id="KW-0732">Signal</keyword>
<protein>
    <submittedName>
        <fullName evidence="2">Urotensin 2B</fullName>
    </submittedName>
</protein>
<dbReference type="GO" id="GO:0008217">
    <property type="term" value="P:regulation of blood pressure"/>
    <property type="evidence" value="ECO:0007669"/>
    <property type="project" value="TreeGrafter"/>
</dbReference>
<name>A0A7J8AHI9_RHIFE</name>
<dbReference type="InterPro" id="IPR043255">
    <property type="entry name" value="U-IIB"/>
</dbReference>
<comment type="caution">
    <text evidence="2">The sequence shown here is derived from an EMBL/GenBank/DDBJ whole genome shotgun (WGS) entry which is preliminary data.</text>
</comment>
<feature type="signal peptide" evidence="1">
    <location>
        <begin position="1"/>
        <end position="28"/>
    </location>
</feature>